<feature type="repeat" description="TPR" evidence="3">
    <location>
        <begin position="67"/>
        <end position="100"/>
    </location>
</feature>
<dbReference type="EMBL" id="JADIMI010000014">
    <property type="protein sequence ID" value="MBO8451535.1"/>
    <property type="molecule type" value="Genomic_DNA"/>
</dbReference>
<proteinExistence type="predicted"/>
<organism evidence="5 6">
    <name type="scientific">Candidatus Cryptobacteroides intestinavium</name>
    <dbReference type="NCBI Taxonomy" id="2840766"/>
    <lineage>
        <taxon>Bacteria</taxon>
        <taxon>Pseudomonadati</taxon>
        <taxon>Bacteroidota</taxon>
        <taxon>Bacteroidia</taxon>
        <taxon>Bacteroidales</taxon>
        <taxon>Candidatus Cryptobacteroides</taxon>
    </lineage>
</organism>
<evidence type="ECO:0000256" key="2">
    <source>
        <dbReference type="ARBA" id="ARBA00022803"/>
    </source>
</evidence>
<dbReference type="PANTHER" id="PTHR12558">
    <property type="entry name" value="CELL DIVISION CYCLE 16,23,27"/>
    <property type="match status" value="1"/>
</dbReference>
<feature type="repeat" description="TPR" evidence="3">
    <location>
        <begin position="417"/>
        <end position="450"/>
    </location>
</feature>
<keyword evidence="2 3" id="KW-0802">TPR repeat</keyword>
<evidence type="ECO:0000256" key="1">
    <source>
        <dbReference type="ARBA" id="ARBA00022737"/>
    </source>
</evidence>
<dbReference type="GO" id="GO:0051301">
    <property type="term" value="P:cell division"/>
    <property type="evidence" value="ECO:0007669"/>
    <property type="project" value="TreeGrafter"/>
</dbReference>
<dbReference type="InterPro" id="IPR011990">
    <property type="entry name" value="TPR-like_helical_dom_sf"/>
</dbReference>
<accession>A0A9D9ERT9</accession>
<evidence type="ECO:0000256" key="3">
    <source>
        <dbReference type="PROSITE-ProRule" id="PRU00339"/>
    </source>
</evidence>
<evidence type="ECO:0000256" key="4">
    <source>
        <dbReference type="SAM" id="SignalP"/>
    </source>
</evidence>
<dbReference type="Pfam" id="PF07719">
    <property type="entry name" value="TPR_2"/>
    <property type="match status" value="1"/>
</dbReference>
<comment type="caution">
    <text evidence="5">The sequence shown here is derived from an EMBL/GenBank/DDBJ whole genome shotgun (WGS) entry which is preliminary data.</text>
</comment>
<dbReference type="SMART" id="SM00028">
    <property type="entry name" value="TPR"/>
    <property type="match status" value="7"/>
</dbReference>
<keyword evidence="4" id="KW-0732">Signal</keyword>
<sequence>MKNTFLIYIVCAVLPLLAVQRSGAQSFKAERALENQIIDAVSDFDAGRYAEAKERLETLVAVDPDNDAAYYYLGMTALMQNDLELAETGFETAVQLDSSNFWYRHRLAGVYAMTDRKELTVEIYNGLLKDFPKKSDLYYSLIELYLSMGRMEDALSTLDQIDTVFGRSDVSVMTRFDILRRLGRMEEAYQVLEAYNREYSSPQVLAMLGDYRMSMYEDSTALTYYDEALDIAPDYAPALLGKAEVFRITRRYEDYFRTIDVFIKDKDIPAEDKCDYLKALVQHSDPNFLTRFQPSLDSVMTSFRSVHPGDSLVTALAGIYYYGTGRMDKAKDCFRENVEQWPESLGAAANYAEALMYMGEWEELSAYTKDAYGRFPDELAFLEMSTLADYNLKAYDDVIATCSRIISVAPDDSARVLTAYTTLGDIYYHLGEKAKAYRSYDEALKVNPEYLTVLNNYAYFLSLDGRKLKKAYSMSRITVEKEPDNATYLDTFGWILYLQGRSEEAKPYFKHAMLYGGKESAVTMDHYAEVLFDLKEYSLAFVYWNQALAKDTEGEIPGLEEKIRQRKAEMNRDRK</sequence>
<reference evidence="5" key="1">
    <citation type="submission" date="2020-10" db="EMBL/GenBank/DDBJ databases">
        <authorList>
            <person name="Gilroy R."/>
        </authorList>
    </citation>
    <scope>NUCLEOTIDE SEQUENCE</scope>
    <source>
        <strain evidence="5">B1-20833</strain>
    </source>
</reference>
<feature type="chain" id="PRO_5039677382" evidence="4">
    <location>
        <begin position="25"/>
        <end position="575"/>
    </location>
</feature>
<dbReference type="Pfam" id="PF13432">
    <property type="entry name" value="TPR_16"/>
    <property type="match status" value="1"/>
</dbReference>
<dbReference type="InterPro" id="IPR019734">
    <property type="entry name" value="TPR_rpt"/>
</dbReference>
<feature type="repeat" description="TPR" evidence="3">
    <location>
        <begin position="202"/>
        <end position="235"/>
    </location>
</feature>
<name>A0A9D9ERT9_9BACT</name>
<dbReference type="Gene3D" id="1.25.40.10">
    <property type="entry name" value="Tetratricopeptide repeat domain"/>
    <property type="match status" value="3"/>
</dbReference>
<protein>
    <submittedName>
        <fullName evidence="5">Tetratricopeptide repeat protein</fullName>
    </submittedName>
</protein>
<evidence type="ECO:0000313" key="5">
    <source>
        <dbReference type="EMBL" id="MBO8451535.1"/>
    </source>
</evidence>
<gene>
    <name evidence="5" type="ORF">IAC06_01455</name>
</gene>
<reference evidence="5" key="2">
    <citation type="journal article" date="2021" name="PeerJ">
        <title>Extensive microbial diversity within the chicken gut microbiome revealed by metagenomics and culture.</title>
        <authorList>
            <person name="Gilroy R."/>
            <person name="Ravi A."/>
            <person name="Getino M."/>
            <person name="Pursley I."/>
            <person name="Horton D.L."/>
            <person name="Alikhan N.F."/>
            <person name="Baker D."/>
            <person name="Gharbi K."/>
            <person name="Hall N."/>
            <person name="Watson M."/>
            <person name="Adriaenssens E.M."/>
            <person name="Foster-Nyarko E."/>
            <person name="Jarju S."/>
            <person name="Secka A."/>
            <person name="Antonio M."/>
            <person name="Oren A."/>
            <person name="Chaudhuri R.R."/>
            <person name="La Ragione R."/>
            <person name="Hildebrand F."/>
            <person name="Pallen M.J."/>
        </authorList>
    </citation>
    <scope>NUCLEOTIDE SEQUENCE</scope>
    <source>
        <strain evidence="5">B1-20833</strain>
    </source>
</reference>
<dbReference type="SUPFAM" id="SSF48452">
    <property type="entry name" value="TPR-like"/>
    <property type="match status" value="3"/>
</dbReference>
<evidence type="ECO:0000313" key="6">
    <source>
        <dbReference type="Proteomes" id="UP000823661"/>
    </source>
</evidence>
<dbReference type="InterPro" id="IPR013105">
    <property type="entry name" value="TPR_2"/>
</dbReference>
<dbReference type="PANTHER" id="PTHR12558:SF44">
    <property type="entry name" value="TETRATRICOPEPTIDE REPEAT-CONTAINING PROTEIN"/>
    <property type="match status" value="1"/>
</dbReference>
<keyword evidence="1" id="KW-0677">Repeat</keyword>
<dbReference type="Proteomes" id="UP000823661">
    <property type="component" value="Unassembled WGS sequence"/>
</dbReference>
<dbReference type="PROSITE" id="PS50005">
    <property type="entry name" value="TPR"/>
    <property type="match status" value="3"/>
</dbReference>
<feature type="signal peptide" evidence="4">
    <location>
        <begin position="1"/>
        <end position="24"/>
    </location>
</feature>
<dbReference type="PROSITE" id="PS50293">
    <property type="entry name" value="TPR_REGION"/>
    <property type="match status" value="1"/>
</dbReference>
<dbReference type="AlphaFoldDB" id="A0A9D9ERT9"/>